<sequence length="270" mass="30269">MVVRKTHLHEVENHYLQVEDSDLADRLVGLQMLLLEDLGLADRLVGLRSANVATGRFGSRGSTVGGFSEVAPANVAATPPPPQSNAPPPQPQPNAPKPPEIFPAVAPLQTNATPPTLRIDEIEDDEGYISTHSSDEEKEWNVQGEGETQVIRPIKWNLHMEWATITELRRDIRDYCIRNRLLPDGATMGLNTFVDEHICEADPEFKNRMADARWVASKIEDQMKVLMKTMSPAFVMKEIMRIYHVSISYYTAWVARDKCLQAIYGDYGAS</sequence>
<feature type="region of interest" description="Disordered" evidence="1">
    <location>
        <begin position="72"/>
        <end position="102"/>
    </location>
</feature>
<feature type="compositionally biased region" description="Pro residues" evidence="1">
    <location>
        <begin position="78"/>
        <end position="101"/>
    </location>
</feature>
<reference evidence="2 3" key="1">
    <citation type="submission" date="2020-10" db="EMBL/GenBank/DDBJ databases">
        <title>The Coptis chinensis genome and diversification of protoberbering-type alkaloids.</title>
        <authorList>
            <person name="Wang B."/>
            <person name="Shu S."/>
            <person name="Song C."/>
            <person name="Liu Y."/>
        </authorList>
    </citation>
    <scope>NUCLEOTIDE SEQUENCE [LARGE SCALE GENOMIC DNA]</scope>
    <source>
        <strain evidence="2">HL-2020</strain>
        <tissue evidence="2">Leaf</tissue>
    </source>
</reference>
<proteinExistence type="predicted"/>
<organism evidence="2 3">
    <name type="scientific">Coptis chinensis</name>
    <dbReference type="NCBI Taxonomy" id="261450"/>
    <lineage>
        <taxon>Eukaryota</taxon>
        <taxon>Viridiplantae</taxon>
        <taxon>Streptophyta</taxon>
        <taxon>Embryophyta</taxon>
        <taxon>Tracheophyta</taxon>
        <taxon>Spermatophyta</taxon>
        <taxon>Magnoliopsida</taxon>
        <taxon>Ranunculales</taxon>
        <taxon>Ranunculaceae</taxon>
        <taxon>Coptidoideae</taxon>
        <taxon>Coptis</taxon>
    </lineage>
</organism>
<name>A0A835HCV1_9MAGN</name>
<dbReference type="AlphaFoldDB" id="A0A835HCV1"/>
<evidence type="ECO:0000313" key="2">
    <source>
        <dbReference type="EMBL" id="KAF9598100.1"/>
    </source>
</evidence>
<dbReference type="EMBL" id="JADFTS010000007">
    <property type="protein sequence ID" value="KAF9598100.1"/>
    <property type="molecule type" value="Genomic_DNA"/>
</dbReference>
<protein>
    <submittedName>
        <fullName evidence="2">Uncharacterized protein</fullName>
    </submittedName>
</protein>
<evidence type="ECO:0000256" key="1">
    <source>
        <dbReference type="SAM" id="MobiDB-lite"/>
    </source>
</evidence>
<dbReference type="Proteomes" id="UP000631114">
    <property type="component" value="Unassembled WGS sequence"/>
</dbReference>
<evidence type="ECO:0000313" key="3">
    <source>
        <dbReference type="Proteomes" id="UP000631114"/>
    </source>
</evidence>
<gene>
    <name evidence="2" type="ORF">IFM89_024445</name>
</gene>
<comment type="caution">
    <text evidence="2">The sequence shown here is derived from an EMBL/GenBank/DDBJ whole genome shotgun (WGS) entry which is preliminary data.</text>
</comment>
<keyword evidence="3" id="KW-1185">Reference proteome</keyword>
<dbReference type="OrthoDB" id="1746950at2759"/>
<accession>A0A835HCV1</accession>